<keyword evidence="2" id="KW-1185">Reference proteome</keyword>
<feature type="non-terminal residue" evidence="1">
    <location>
        <position position="222"/>
    </location>
</feature>
<evidence type="ECO:0000313" key="2">
    <source>
        <dbReference type="Proteomes" id="UP001055072"/>
    </source>
</evidence>
<sequence length="222" mass="23825">SQTMSTLPSTNVTTTVEVTATFTRTTETISTDSDGLQKTTTHEVRTDATATMTRNDDSATGVDAVSTGNPLDEANEALSENEARTERSSPSDISEHPDLPEDDGAPKVSIVRHIERTERTIIDGELAAESLTVGKAAEDEDDFSIEQLLLDMTNAGLEPRGPPTKRFAPKVDKEDPIKKAVEEAKQKAAIKEAKQKAEMEEAKKKAAQQAKADAAKKASKSG</sequence>
<comment type="caution">
    <text evidence="1">The sequence shown here is derived from an EMBL/GenBank/DDBJ whole genome shotgun (WGS) entry which is preliminary data.</text>
</comment>
<reference evidence="1" key="1">
    <citation type="journal article" date="2021" name="Environ. Microbiol.">
        <title>Gene family expansions and transcriptome signatures uncover fungal adaptations to wood decay.</title>
        <authorList>
            <person name="Hage H."/>
            <person name="Miyauchi S."/>
            <person name="Viragh M."/>
            <person name="Drula E."/>
            <person name="Min B."/>
            <person name="Chaduli D."/>
            <person name="Navarro D."/>
            <person name="Favel A."/>
            <person name="Norest M."/>
            <person name="Lesage-Meessen L."/>
            <person name="Balint B."/>
            <person name="Merenyi Z."/>
            <person name="de Eugenio L."/>
            <person name="Morin E."/>
            <person name="Martinez A.T."/>
            <person name="Baldrian P."/>
            <person name="Stursova M."/>
            <person name="Martinez M.J."/>
            <person name="Novotny C."/>
            <person name="Magnuson J.K."/>
            <person name="Spatafora J.W."/>
            <person name="Maurice S."/>
            <person name="Pangilinan J."/>
            <person name="Andreopoulos W."/>
            <person name="LaButti K."/>
            <person name="Hundley H."/>
            <person name="Na H."/>
            <person name="Kuo A."/>
            <person name="Barry K."/>
            <person name="Lipzen A."/>
            <person name="Henrissat B."/>
            <person name="Riley R."/>
            <person name="Ahrendt S."/>
            <person name="Nagy L.G."/>
            <person name="Grigoriev I.V."/>
            <person name="Martin F."/>
            <person name="Rosso M.N."/>
        </authorList>
    </citation>
    <scope>NUCLEOTIDE SEQUENCE</scope>
    <source>
        <strain evidence="1">CBS 384.51</strain>
    </source>
</reference>
<proteinExistence type="predicted"/>
<organism evidence="1 2">
    <name type="scientific">Irpex rosettiformis</name>
    <dbReference type="NCBI Taxonomy" id="378272"/>
    <lineage>
        <taxon>Eukaryota</taxon>
        <taxon>Fungi</taxon>
        <taxon>Dikarya</taxon>
        <taxon>Basidiomycota</taxon>
        <taxon>Agaricomycotina</taxon>
        <taxon>Agaricomycetes</taxon>
        <taxon>Polyporales</taxon>
        <taxon>Irpicaceae</taxon>
        <taxon>Irpex</taxon>
    </lineage>
</organism>
<feature type="non-terminal residue" evidence="1">
    <location>
        <position position="1"/>
    </location>
</feature>
<evidence type="ECO:0000313" key="1">
    <source>
        <dbReference type="EMBL" id="KAI0090334.1"/>
    </source>
</evidence>
<protein>
    <submittedName>
        <fullName evidence="1">Uncharacterized protein</fullName>
    </submittedName>
</protein>
<accession>A0ACB8U7X1</accession>
<gene>
    <name evidence="1" type="ORF">BDY19DRAFT_939657</name>
</gene>
<dbReference type="EMBL" id="MU274908">
    <property type="protein sequence ID" value="KAI0090334.1"/>
    <property type="molecule type" value="Genomic_DNA"/>
</dbReference>
<dbReference type="Proteomes" id="UP001055072">
    <property type="component" value="Unassembled WGS sequence"/>
</dbReference>
<name>A0ACB8U7X1_9APHY</name>